<dbReference type="EMBL" id="LAZR01068898">
    <property type="protein sequence ID" value="KKK48773.1"/>
    <property type="molecule type" value="Genomic_DNA"/>
</dbReference>
<gene>
    <name evidence="1" type="ORF">LCGC14_3141750</name>
</gene>
<dbReference type="AlphaFoldDB" id="A0A0F8VWK0"/>
<organism evidence="1">
    <name type="scientific">marine sediment metagenome</name>
    <dbReference type="NCBI Taxonomy" id="412755"/>
    <lineage>
        <taxon>unclassified sequences</taxon>
        <taxon>metagenomes</taxon>
        <taxon>ecological metagenomes</taxon>
    </lineage>
</organism>
<name>A0A0F8VWK0_9ZZZZ</name>
<protein>
    <submittedName>
        <fullName evidence="1">Uncharacterized protein</fullName>
    </submittedName>
</protein>
<accession>A0A0F8VWK0</accession>
<sequence>MKEESRKKNLEKNIGKEIEECDTIIEITSKALKELDFTQQKLLFTKENLESTNYNARWNKNVLVNIKDQRIHEWDPNFQGYFKAYN</sequence>
<comment type="caution">
    <text evidence="1">The sequence shown here is derived from an EMBL/GenBank/DDBJ whole genome shotgun (WGS) entry which is preliminary data.</text>
</comment>
<evidence type="ECO:0000313" key="1">
    <source>
        <dbReference type="EMBL" id="KKK48773.1"/>
    </source>
</evidence>
<reference evidence="1" key="1">
    <citation type="journal article" date="2015" name="Nature">
        <title>Complex archaea that bridge the gap between prokaryotes and eukaryotes.</title>
        <authorList>
            <person name="Spang A."/>
            <person name="Saw J.H."/>
            <person name="Jorgensen S.L."/>
            <person name="Zaremba-Niedzwiedzka K."/>
            <person name="Martijn J."/>
            <person name="Lind A.E."/>
            <person name="van Eijk R."/>
            <person name="Schleper C."/>
            <person name="Guy L."/>
            <person name="Ettema T.J."/>
        </authorList>
    </citation>
    <scope>NUCLEOTIDE SEQUENCE</scope>
</reference>
<proteinExistence type="predicted"/>
<feature type="non-terminal residue" evidence="1">
    <location>
        <position position="86"/>
    </location>
</feature>